<sequence length="71" mass="7642">MENGIRLAKRGKTSQGVSPTFSESFGETLFPAVGRVWELSRKGDLLVCTARYSIVEVDVPLLTPASSNASL</sequence>
<accession>A0AAN9MUX3</accession>
<evidence type="ECO:0000256" key="1">
    <source>
        <dbReference type="SAM" id="MobiDB-lite"/>
    </source>
</evidence>
<comment type="caution">
    <text evidence="2">The sequence shown here is derived from an EMBL/GenBank/DDBJ whole genome shotgun (WGS) entry which is preliminary data.</text>
</comment>
<feature type="region of interest" description="Disordered" evidence="1">
    <location>
        <begin position="1"/>
        <end position="20"/>
    </location>
</feature>
<dbReference type="Proteomes" id="UP001367508">
    <property type="component" value="Unassembled WGS sequence"/>
</dbReference>
<dbReference type="EMBL" id="JAYMYQ010000001">
    <property type="protein sequence ID" value="KAK7361137.1"/>
    <property type="molecule type" value="Genomic_DNA"/>
</dbReference>
<name>A0AAN9MUX3_CANGL</name>
<dbReference type="AlphaFoldDB" id="A0AAN9MUX3"/>
<protein>
    <submittedName>
        <fullName evidence="2">Uncharacterized protein</fullName>
    </submittedName>
</protein>
<evidence type="ECO:0000313" key="2">
    <source>
        <dbReference type="EMBL" id="KAK7361137.1"/>
    </source>
</evidence>
<evidence type="ECO:0000313" key="3">
    <source>
        <dbReference type="Proteomes" id="UP001367508"/>
    </source>
</evidence>
<reference evidence="2 3" key="1">
    <citation type="submission" date="2024-01" db="EMBL/GenBank/DDBJ databases">
        <title>The genomes of 5 underutilized Papilionoideae crops provide insights into root nodulation and disease resistanc.</title>
        <authorList>
            <person name="Jiang F."/>
        </authorList>
    </citation>
    <scope>NUCLEOTIDE SEQUENCE [LARGE SCALE GENOMIC DNA]</scope>
    <source>
        <strain evidence="2">LVBAO_FW01</strain>
        <tissue evidence="2">Leaves</tissue>
    </source>
</reference>
<gene>
    <name evidence="2" type="ORF">VNO77_03180</name>
</gene>
<proteinExistence type="predicted"/>
<keyword evidence="3" id="KW-1185">Reference proteome</keyword>
<organism evidence="2 3">
    <name type="scientific">Canavalia gladiata</name>
    <name type="common">Sword bean</name>
    <name type="synonym">Dolichos gladiatus</name>
    <dbReference type="NCBI Taxonomy" id="3824"/>
    <lineage>
        <taxon>Eukaryota</taxon>
        <taxon>Viridiplantae</taxon>
        <taxon>Streptophyta</taxon>
        <taxon>Embryophyta</taxon>
        <taxon>Tracheophyta</taxon>
        <taxon>Spermatophyta</taxon>
        <taxon>Magnoliopsida</taxon>
        <taxon>eudicotyledons</taxon>
        <taxon>Gunneridae</taxon>
        <taxon>Pentapetalae</taxon>
        <taxon>rosids</taxon>
        <taxon>fabids</taxon>
        <taxon>Fabales</taxon>
        <taxon>Fabaceae</taxon>
        <taxon>Papilionoideae</taxon>
        <taxon>50 kb inversion clade</taxon>
        <taxon>NPAAA clade</taxon>
        <taxon>indigoferoid/millettioid clade</taxon>
        <taxon>Phaseoleae</taxon>
        <taxon>Canavalia</taxon>
    </lineage>
</organism>